<name>A0ABW1I272_9ACTN</name>
<reference evidence="4" key="1">
    <citation type="journal article" date="2019" name="Int. J. Syst. Evol. Microbiol.">
        <title>The Global Catalogue of Microorganisms (GCM) 10K type strain sequencing project: providing services to taxonomists for standard genome sequencing and annotation.</title>
        <authorList>
            <consortium name="The Broad Institute Genomics Platform"/>
            <consortium name="The Broad Institute Genome Sequencing Center for Infectious Disease"/>
            <person name="Wu L."/>
            <person name="Ma J."/>
        </authorList>
    </citation>
    <scope>NUCLEOTIDE SEQUENCE [LARGE SCALE GENOMIC DNA]</scope>
    <source>
        <strain evidence="4">CGMCC 4.7173</strain>
    </source>
</reference>
<keyword evidence="1" id="KW-0067">ATP-binding</keyword>
<dbReference type="PROSITE" id="PS00107">
    <property type="entry name" value="PROTEIN_KINASE_ATP"/>
    <property type="match status" value="1"/>
</dbReference>
<organism evidence="3 4">
    <name type="scientific">Micromonospora harpali</name>
    <dbReference type="NCBI Taxonomy" id="1490225"/>
    <lineage>
        <taxon>Bacteria</taxon>
        <taxon>Bacillati</taxon>
        <taxon>Actinomycetota</taxon>
        <taxon>Actinomycetes</taxon>
        <taxon>Micromonosporales</taxon>
        <taxon>Micromonosporaceae</taxon>
        <taxon>Micromonospora</taxon>
    </lineage>
</organism>
<keyword evidence="3" id="KW-0723">Serine/threonine-protein kinase</keyword>
<dbReference type="Proteomes" id="UP001596207">
    <property type="component" value="Unassembled WGS sequence"/>
</dbReference>
<keyword evidence="3" id="KW-0418">Kinase</keyword>
<dbReference type="InterPro" id="IPR011009">
    <property type="entry name" value="Kinase-like_dom_sf"/>
</dbReference>
<accession>A0ABW1I272</accession>
<feature type="non-terminal residue" evidence="3">
    <location>
        <position position="95"/>
    </location>
</feature>
<evidence type="ECO:0000256" key="1">
    <source>
        <dbReference type="PROSITE-ProRule" id="PRU10141"/>
    </source>
</evidence>
<keyword evidence="4" id="KW-1185">Reference proteome</keyword>
<comment type="caution">
    <text evidence="3">The sequence shown here is derived from an EMBL/GenBank/DDBJ whole genome shotgun (WGS) entry which is preliminary data.</text>
</comment>
<dbReference type="GO" id="GO:0004674">
    <property type="term" value="F:protein serine/threonine kinase activity"/>
    <property type="evidence" value="ECO:0007669"/>
    <property type="project" value="UniProtKB-KW"/>
</dbReference>
<protein>
    <submittedName>
        <fullName evidence="3">Serine/threonine protein kinase</fullName>
    </submittedName>
</protein>
<proteinExistence type="predicted"/>
<evidence type="ECO:0000313" key="3">
    <source>
        <dbReference type="EMBL" id="MFC5946472.1"/>
    </source>
</evidence>
<feature type="binding site" evidence="1">
    <location>
        <position position="45"/>
    </location>
    <ligand>
        <name>ATP</name>
        <dbReference type="ChEBI" id="CHEBI:30616"/>
    </ligand>
</feature>
<dbReference type="InterPro" id="IPR017441">
    <property type="entry name" value="Protein_kinase_ATP_BS"/>
</dbReference>
<dbReference type="InterPro" id="IPR000719">
    <property type="entry name" value="Prot_kinase_dom"/>
</dbReference>
<dbReference type="EMBL" id="JBHSQQ010000790">
    <property type="protein sequence ID" value="MFC5946472.1"/>
    <property type="molecule type" value="Genomic_DNA"/>
</dbReference>
<feature type="domain" description="Protein kinase" evidence="2">
    <location>
        <begin position="17"/>
        <end position="95"/>
    </location>
</feature>
<dbReference type="Gene3D" id="3.30.200.20">
    <property type="entry name" value="Phosphorylase Kinase, domain 1"/>
    <property type="match status" value="1"/>
</dbReference>
<keyword evidence="3" id="KW-0808">Transferase</keyword>
<dbReference type="PROSITE" id="PS50011">
    <property type="entry name" value="PROTEIN_KINASE_DOM"/>
    <property type="match status" value="1"/>
</dbReference>
<gene>
    <name evidence="3" type="ORF">ACFPZ4_34335</name>
</gene>
<dbReference type="SUPFAM" id="SSF56112">
    <property type="entry name" value="Protein kinase-like (PK-like)"/>
    <property type="match status" value="1"/>
</dbReference>
<keyword evidence="1" id="KW-0547">Nucleotide-binding</keyword>
<sequence length="95" mass="10106">MRMGPLAESDPREIGGFLLKGRLGAGGMGRVYFGVSSAGEPVAVKVINDGLLDDPNTRRRFAAEVRALKTVFGPHVAALVAADPMAPRPWLAVEY</sequence>
<evidence type="ECO:0000313" key="4">
    <source>
        <dbReference type="Proteomes" id="UP001596207"/>
    </source>
</evidence>
<evidence type="ECO:0000259" key="2">
    <source>
        <dbReference type="PROSITE" id="PS50011"/>
    </source>
</evidence>